<keyword evidence="2" id="KW-1133">Transmembrane helix</keyword>
<feature type="region of interest" description="Disordered" evidence="1">
    <location>
        <begin position="1"/>
        <end position="35"/>
    </location>
</feature>
<keyword evidence="2" id="KW-0812">Transmembrane</keyword>
<gene>
    <name evidence="3" type="ORF">B1B_12143</name>
</gene>
<organism evidence="3">
    <name type="scientific">mine drainage metagenome</name>
    <dbReference type="NCBI Taxonomy" id="410659"/>
    <lineage>
        <taxon>unclassified sequences</taxon>
        <taxon>metagenomes</taxon>
        <taxon>ecological metagenomes</taxon>
    </lineage>
</organism>
<keyword evidence="2" id="KW-0472">Membrane</keyword>
<dbReference type="EMBL" id="AUZY01007939">
    <property type="protein sequence ID" value="EQD47835.1"/>
    <property type="molecule type" value="Genomic_DNA"/>
</dbReference>
<reference evidence="3" key="2">
    <citation type="journal article" date="2014" name="ISME J.">
        <title>Microbial stratification in low pH oxic and suboxic macroscopic growths along an acid mine drainage.</title>
        <authorList>
            <person name="Mendez-Garcia C."/>
            <person name="Mesa V."/>
            <person name="Sprenger R.R."/>
            <person name="Richter M."/>
            <person name="Diez M.S."/>
            <person name="Solano J."/>
            <person name="Bargiela R."/>
            <person name="Golyshina O.V."/>
            <person name="Manteca A."/>
            <person name="Ramos J.L."/>
            <person name="Gallego J.R."/>
            <person name="Llorente I."/>
            <person name="Martins Dos Santos V.A."/>
            <person name="Jensen O.N."/>
            <person name="Pelaez A.I."/>
            <person name="Sanchez J."/>
            <person name="Ferrer M."/>
        </authorList>
    </citation>
    <scope>NUCLEOTIDE SEQUENCE</scope>
</reference>
<evidence type="ECO:0000313" key="3">
    <source>
        <dbReference type="EMBL" id="EQD47835.1"/>
    </source>
</evidence>
<proteinExistence type="predicted"/>
<evidence type="ECO:0000256" key="2">
    <source>
        <dbReference type="SAM" id="Phobius"/>
    </source>
</evidence>
<sequence>MALPLRELPVRELPSELRTPSREGQAEHFGPTDPHVDISRNPLVRRALKSRPFQFMLILPNQIIFWLVIVTGLAGIVAP</sequence>
<name>T1B0E9_9ZZZZ</name>
<dbReference type="AlphaFoldDB" id="T1B0E9"/>
<protein>
    <submittedName>
        <fullName evidence="3">Uncharacterized protein</fullName>
    </submittedName>
</protein>
<accession>T1B0E9</accession>
<comment type="caution">
    <text evidence="3">The sequence shown here is derived from an EMBL/GenBank/DDBJ whole genome shotgun (WGS) entry which is preliminary data.</text>
</comment>
<feature type="non-terminal residue" evidence="3">
    <location>
        <position position="79"/>
    </location>
</feature>
<reference evidence="3" key="1">
    <citation type="submission" date="2013-08" db="EMBL/GenBank/DDBJ databases">
        <authorList>
            <person name="Mendez C."/>
            <person name="Richter M."/>
            <person name="Ferrer M."/>
            <person name="Sanchez J."/>
        </authorList>
    </citation>
    <scope>NUCLEOTIDE SEQUENCE</scope>
</reference>
<evidence type="ECO:0000256" key="1">
    <source>
        <dbReference type="SAM" id="MobiDB-lite"/>
    </source>
</evidence>
<feature type="transmembrane region" description="Helical" evidence="2">
    <location>
        <begin position="55"/>
        <end position="78"/>
    </location>
</feature>
<feature type="compositionally biased region" description="Basic and acidic residues" evidence="1">
    <location>
        <begin position="8"/>
        <end position="26"/>
    </location>
</feature>